<sequence length="335" mass="34234">MVAVCAPGVISSLVPVKSTDRTRTVRSGFVAASCAVALLAGCSSGDSDPAPEQTPSSNEVTIAVTPTTTTVVDPGSEPRRALTFDSSDADAQNQSVDLTTTSTVQQQINAAAPQDFSSPELTVPLTASASDTVPDEDASSGATTSVELTIGAATSPDAGLTDALSASEGSTARLARTDSGAITALHITPADDALDTARAAIERSLNAAVYRSIDFPDAEVGVGAVWTVDQQVLSGITLNQRTTVTLRALDGDRATLDVAITQTPESSVWNLPDNAGTLNIASYTFTGAGTLDVDLSRPLPVGGSITAGGEQMYTDPDSTTVLRQTVGDSITWTAR</sequence>
<dbReference type="PATRIC" id="fig|1653479.3.peg.4333"/>
<accession>A0A143QQZ4</accession>
<evidence type="ECO:0000313" key="1">
    <source>
        <dbReference type="EMBL" id="AMY25555.1"/>
    </source>
</evidence>
<protein>
    <submittedName>
        <fullName evidence="1">Uncharacterized protein</fullName>
    </submittedName>
</protein>
<dbReference type="EMBL" id="CP015220">
    <property type="protein sequence ID" value="AMY25555.1"/>
    <property type="molecule type" value="Genomic_DNA"/>
</dbReference>
<evidence type="ECO:0000313" key="2">
    <source>
        <dbReference type="Proteomes" id="UP000076038"/>
    </source>
</evidence>
<gene>
    <name evidence="1" type="ORF">A3Q41_04279</name>
</gene>
<reference evidence="1 2" key="1">
    <citation type="journal article" date="2016" name="Genome Announc.">
        <title>Complete Genome and Plasmid Sequences for Rhodococcus fascians D188 and Draft Sequences for Rhodococcus Isolates PBTS 1 and PBTS 2.</title>
        <authorList>
            <person name="Stamler R.A."/>
            <person name="Vereecke D."/>
            <person name="Zhang Y."/>
            <person name="Schilkey F."/>
            <person name="Devitt N."/>
            <person name="Randall J.J."/>
        </authorList>
    </citation>
    <scope>NUCLEOTIDE SEQUENCE [LARGE SCALE GENOMIC DNA]</scope>
    <source>
        <strain evidence="1 2">PBTS2</strain>
    </source>
</reference>
<dbReference type="AlphaFoldDB" id="A0A143QQZ4"/>
<organism evidence="1 2">
    <name type="scientific">Rhodococcoides fascians</name>
    <name type="common">Rhodococcus fascians</name>
    <dbReference type="NCBI Taxonomy" id="1828"/>
    <lineage>
        <taxon>Bacteria</taxon>
        <taxon>Bacillati</taxon>
        <taxon>Actinomycetota</taxon>
        <taxon>Actinomycetes</taxon>
        <taxon>Mycobacteriales</taxon>
        <taxon>Nocardiaceae</taxon>
        <taxon>Rhodococcoides</taxon>
    </lineage>
</organism>
<dbReference type="Proteomes" id="UP000076038">
    <property type="component" value="Chromosome"/>
</dbReference>
<proteinExistence type="predicted"/>
<dbReference type="KEGG" id="rhs:A3Q41_04279"/>
<keyword evidence="2" id="KW-1185">Reference proteome</keyword>
<reference evidence="2" key="2">
    <citation type="submission" date="2016-04" db="EMBL/GenBank/DDBJ databases">
        <title>Complete Genome and Plasmid Sequences for Rhodococcus fascians D188 and Draft Sequences for Rhodococcus spp. Isolates PBTS 1 and PBTS 2.</title>
        <authorList>
            <person name="Stamer R."/>
            <person name="Vereecke D."/>
            <person name="Zhang Y."/>
            <person name="Schilkey F."/>
            <person name="Devitt N."/>
            <person name="Randall J."/>
        </authorList>
    </citation>
    <scope>NUCLEOTIDE SEQUENCE [LARGE SCALE GENOMIC DNA]</scope>
    <source>
        <strain evidence="2">PBTS2</strain>
    </source>
</reference>
<name>A0A143QQZ4_RHOFA</name>